<dbReference type="EMBL" id="BOOW01000007">
    <property type="protein sequence ID" value="GII90841.1"/>
    <property type="molecule type" value="Genomic_DNA"/>
</dbReference>
<sequence length="87" mass="9264">MAEMLPNPLCRELSEALRLLEPLGAEVQRDLDEPVRMFRAGGVWTGPAARRFDAQLAQYGTRVRVSADRVIAELRGGVGAGAGAGDG</sequence>
<evidence type="ECO:0000313" key="1">
    <source>
        <dbReference type="EMBL" id="GII90841.1"/>
    </source>
</evidence>
<proteinExistence type="predicted"/>
<comment type="caution">
    <text evidence="1">The sequence shown here is derived from an EMBL/GenBank/DDBJ whole genome shotgun (WGS) entry which is preliminary data.</text>
</comment>
<evidence type="ECO:0000313" key="2">
    <source>
        <dbReference type="Proteomes" id="UP000606172"/>
    </source>
</evidence>
<reference evidence="1" key="1">
    <citation type="submission" date="2021-01" db="EMBL/GenBank/DDBJ databases">
        <title>Whole genome shotgun sequence of Sinosporangium siamense NBRC 109515.</title>
        <authorList>
            <person name="Komaki H."/>
            <person name="Tamura T."/>
        </authorList>
    </citation>
    <scope>NUCLEOTIDE SEQUENCE</scope>
    <source>
        <strain evidence="1">NBRC 109515</strain>
    </source>
</reference>
<dbReference type="Proteomes" id="UP000606172">
    <property type="component" value="Unassembled WGS sequence"/>
</dbReference>
<keyword evidence="2" id="KW-1185">Reference proteome</keyword>
<dbReference type="AlphaFoldDB" id="A0A919V5G7"/>
<name>A0A919V5G7_9ACTN</name>
<protein>
    <submittedName>
        <fullName evidence="1">Uncharacterized protein</fullName>
    </submittedName>
</protein>
<organism evidence="1 2">
    <name type="scientific">Sinosporangium siamense</name>
    <dbReference type="NCBI Taxonomy" id="1367973"/>
    <lineage>
        <taxon>Bacteria</taxon>
        <taxon>Bacillati</taxon>
        <taxon>Actinomycetota</taxon>
        <taxon>Actinomycetes</taxon>
        <taxon>Streptosporangiales</taxon>
        <taxon>Streptosporangiaceae</taxon>
        <taxon>Sinosporangium</taxon>
    </lineage>
</organism>
<gene>
    <name evidence="1" type="ORF">Ssi02_10720</name>
</gene>
<accession>A0A919V5G7</accession>